<name>A0ACC2CKE2_DIPCM</name>
<sequence length="664" mass="73835">MVAKKGRRVEEEGGGQGREGGFSGLPKLLASPDKKVRERAIQLLVAWLSAQKKLTDLDLKKIWKGLFYCVWHSDKAAVQADLIQRLASLLLRLDLKIALQFFDCFVSTMRREWGGIDRLRLDKFYLLIRQFLGSMFKVLHTQNWNEEWVSKFMTTLKERLFLASDLFPAHGVSLHVAEVFWSELKPFLPITKQAFGCFLEPFYFVLGQASDKILLERIKESVFMPLLKEAGNLQSSTEKGDCLEFSIGVLTLEQPLAIRFFELAASSTVAQRNRKILYSLYEESSKLQKPQVVTEGFASQRQKLGSESEPGSGDIEADSYEIAQMSKKKKRKSKNGSPCKKSNGMDSATMALKKGSDVATANGSMTEVLEDLHLSLSNERLSYLEDCTSAKKGTGKKKQAAVESHLKNKMTKENPHHEKICGPSSLKKKKSLTGNSGQKESGIDTEMEATNGCLEQSTCLSNEANLNGIQGQQGESENAVEAVDGVDTGDHLVTNLSKKFNFAASDDTIDSPIAFFQAFSQLSRSPRNTGSKKRKKIELEKTPCQTDEDGEASEFSPLVCKEKQESSGSEKKVKKVRFSLKHNLAWKPKSPLPPQSLRLPPSSTPRGSALKKGVPPGPIKASVTPEMPMKNVILRNFLSDSSLTSQRSLPLKRNSLLMKRLNLL</sequence>
<protein>
    <submittedName>
        <fullName evidence="1">Uncharacterized protein</fullName>
    </submittedName>
</protein>
<reference evidence="2" key="1">
    <citation type="journal article" date="2024" name="Proc. Natl. Acad. Sci. U.S.A.">
        <title>Extraordinary preservation of gene collinearity over three hundred million years revealed in homosporous lycophytes.</title>
        <authorList>
            <person name="Li C."/>
            <person name="Wickell D."/>
            <person name="Kuo L.Y."/>
            <person name="Chen X."/>
            <person name="Nie B."/>
            <person name="Liao X."/>
            <person name="Peng D."/>
            <person name="Ji J."/>
            <person name="Jenkins J."/>
            <person name="Williams M."/>
            <person name="Shu S."/>
            <person name="Plott C."/>
            <person name="Barry K."/>
            <person name="Rajasekar S."/>
            <person name="Grimwood J."/>
            <person name="Han X."/>
            <person name="Sun S."/>
            <person name="Hou Z."/>
            <person name="He W."/>
            <person name="Dai G."/>
            <person name="Sun C."/>
            <person name="Schmutz J."/>
            <person name="Leebens-Mack J.H."/>
            <person name="Li F.W."/>
            <person name="Wang L."/>
        </authorList>
    </citation>
    <scope>NUCLEOTIDE SEQUENCE [LARGE SCALE GENOMIC DNA]</scope>
    <source>
        <strain evidence="2">cv. PW_Plant_1</strain>
    </source>
</reference>
<keyword evidence="2" id="KW-1185">Reference proteome</keyword>
<dbReference type="EMBL" id="CM055101">
    <property type="protein sequence ID" value="KAJ7542451.1"/>
    <property type="molecule type" value="Genomic_DNA"/>
</dbReference>
<proteinExistence type="predicted"/>
<dbReference type="Proteomes" id="UP001162992">
    <property type="component" value="Chromosome 10"/>
</dbReference>
<accession>A0ACC2CKE2</accession>
<organism evidence="1 2">
    <name type="scientific">Diphasiastrum complanatum</name>
    <name type="common">Issler's clubmoss</name>
    <name type="synonym">Lycopodium complanatum</name>
    <dbReference type="NCBI Taxonomy" id="34168"/>
    <lineage>
        <taxon>Eukaryota</taxon>
        <taxon>Viridiplantae</taxon>
        <taxon>Streptophyta</taxon>
        <taxon>Embryophyta</taxon>
        <taxon>Tracheophyta</taxon>
        <taxon>Lycopodiopsida</taxon>
        <taxon>Lycopodiales</taxon>
        <taxon>Lycopodiaceae</taxon>
        <taxon>Lycopodioideae</taxon>
        <taxon>Diphasiastrum</taxon>
    </lineage>
</organism>
<gene>
    <name evidence="1" type="ORF">O6H91_10G107300</name>
</gene>
<comment type="caution">
    <text evidence="1">The sequence shown here is derived from an EMBL/GenBank/DDBJ whole genome shotgun (WGS) entry which is preliminary data.</text>
</comment>
<evidence type="ECO:0000313" key="1">
    <source>
        <dbReference type="EMBL" id="KAJ7542451.1"/>
    </source>
</evidence>
<evidence type="ECO:0000313" key="2">
    <source>
        <dbReference type="Proteomes" id="UP001162992"/>
    </source>
</evidence>